<dbReference type="GeneID" id="7837512"/>
<evidence type="ECO:0000313" key="2">
    <source>
        <dbReference type="Proteomes" id="UP000009168"/>
    </source>
</evidence>
<dbReference type="RefSeq" id="XP_001018347.1">
    <property type="nucleotide sequence ID" value="XM_001018347.1"/>
</dbReference>
<dbReference type="KEGG" id="tet:TTHERM_00753480"/>
<reference evidence="2" key="1">
    <citation type="journal article" date="2006" name="PLoS Biol.">
        <title>Macronuclear genome sequence of the ciliate Tetrahymena thermophila, a model eukaryote.</title>
        <authorList>
            <person name="Eisen J.A."/>
            <person name="Coyne R.S."/>
            <person name="Wu M."/>
            <person name="Wu D."/>
            <person name="Thiagarajan M."/>
            <person name="Wortman J.R."/>
            <person name="Badger J.H."/>
            <person name="Ren Q."/>
            <person name="Amedeo P."/>
            <person name="Jones K.M."/>
            <person name="Tallon L.J."/>
            <person name="Delcher A.L."/>
            <person name="Salzberg S.L."/>
            <person name="Silva J.C."/>
            <person name="Haas B.J."/>
            <person name="Majoros W.H."/>
            <person name="Farzad M."/>
            <person name="Carlton J.M."/>
            <person name="Smith R.K. Jr."/>
            <person name="Garg J."/>
            <person name="Pearlman R.E."/>
            <person name="Karrer K.M."/>
            <person name="Sun L."/>
            <person name="Manning G."/>
            <person name="Elde N.C."/>
            <person name="Turkewitz A.P."/>
            <person name="Asai D.J."/>
            <person name="Wilkes D.E."/>
            <person name="Wang Y."/>
            <person name="Cai H."/>
            <person name="Collins K."/>
            <person name="Stewart B.A."/>
            <person name="Lee S.R."/>
            <person name="Wilamowska K."/>
            <person name="Weinberg Z."/>
            <person name="Ruzzo W.L."/>
            <person name="Wloga D."/>
            <person name="Gaertig J."/>
            <person name="Frankel J."/>
            <person name="Tsao C.-C."/>
            <person name="Gorovsky M.A."/>
            <person name="Keeling P.J."/>
            <person name="Waller R.F."/>
            <person name="Patron N.J."/>
            <person name="Cherry J.M."/>
            <person name="Stover N.A."/>
            <person name="Krieger C.J."/>
            <person name="del Toro C."/>
            <person name="Ryder H.F."/>
            <person name="Williamson S.C."/>
            <person name="Barbeau R.A."/>
            <person name="Hamilton E.P."/>
            <person name="Orias E."/>
        </authorList>
    </citation>
    <scope>NUCLEOTIDE SEQUENCE [LARGE SCALE GENOMIC DNA]</scope>
    <source>
        <strain evidence="2">SB210</strain>
    </source>
</reference>
<dbReference type="AlphaFoldDB" id="Q23NH2"/>
<protein>
    <submittedName>
        <fullName evidence="1">Uncharacterized protein</fullName>
    </submittedName>
</protein>
<sequence>MWDMNNCVQQGFNLRNVRQIMLETDEELISRDEYLQRVSIEYLDSQVQQIEEYQMPLEVLMNSLLL</sequence>
<keyword evidence="2" id="KW-1185">Reference proteome</keyword>
<evidence type="ECO:0000313" key="1">
    <source>
        <dbReference type="EMBL" id="EAR98102.1"/>
    </source>
</evidence>
<dbReference type="InParanoid" id="Q23NH2"/>
<dbReference type="HOGENOM" id="CLU_2836898_0_0_1"/>
<name>Q23NH2_TETTS</name>
<gene>
    <name evidence="1" type="ORF">TTHERM_00753480</name>
</gene>
<dbReference type="Proteomes" id="UP000009168">
    <property type="component" value="Unassembled WGS sequence"/>
</dbReference>
<dbReference type="EMBL" id="GG662655">
    <property type="protein sequence ID" value="EAR98102.1"/>
    <property type="molecule type" value="Genomic_DNA"/>
</dbReference>
<proteinExistence type="predicted"/>
<accession>Q23NH2</accession>
<organism evidence="1 2">
    <name type="scientific">Tetrahymena thermophila (strain SB210)</name>
    <dbReference type="NCBI Taxonomy" id="312017"/>
    <lineage>
        <taxon>Eukaryota</taxon>
        <taxon>Sar</taxon>
        <taxon>Alveolata</taxon>
        <taxon>Ciliophora</taxon>
        <taxon>Intramacronucleata</taxon>
        <taxon>Oligohymenophorea</taxon>
        <taxon>Hymenostomatida</taxon>
        <taxon>Tetrahymenina</taxon>
        <taxon>Tetrahymenidae</taxon>
        <taxon>Tetrahymena</taxon>
    </lineage>
</organism>